<feature type="transmembrane region" description="Helical" evidence="1">
    <location>
        <begin position="103"/>
        <end position="122"/>
    </location>
</feature>
<accession>A0A0R1L708</accession>
<evidence type="ECO:0000313" key="3">
    <source>
        <dbReference type="Proteomes" id="UP000051581"/>
    </source>
</evidence>
<reference evidence="2 3" key="1">
    <citation type="journal article" date="2015" name="Genome Announc.">
        <title>Expanding the biotechnology potential of lactobacilli through comparative genomics of 213 strains and associated genera.</title>
        <authorList>
            <person name="Sun Z."/>
            <person name="Harris H.M."/>
            <person name="McCann A."/>
            <person name="Guo C."/>
            <person name="Argimon S."/>
            <person name="Zhang W."/>
            <person name="Yang X."/>
            <person name="Jeffery I.B."/>
            <person name="Cooney J.C."/>
            <person name="Kagawa T.F."/>
            <person name="Liu W."/>
            <person name="Song Y."/>
            <person name="Salvetti E."/>
            <person name="Wrobel A."/>
            <person name="Rasinkangas P."/>
            <person name="Parkhill J."/>
            <person name="Rea M.C."/>
            <person name="O'Sullivan O."/>
            <person name="Ritari J."/>
            <person name="Douillard F.P."/>
            <person name="Paul Ross R."/>
            <person name="Yang R."/>
            <person name="Briner A.E."/>
            <person name="Felis G.E."/>
            <person name="de Vos W.M."/>
            <person name="Barrangou R."/>
            <person name="Klaenhammer T.R."/>
            <person name="Caufield P.W."/>
            <person name="Cui Y."/>
            <person name="Zhang H."/>
            <person name="O'Toole P.W."/>
        </authorList>
    </citation>
    <scope>NUCLEOTIDE SEQUENCE [LARGE SCALE GENOMIC DNA]</scope>
    <source>
        <strain evidence="2 3">DSM 19904</strain>
    </source>
</reference>
<feature type="transmembrane region" description="Helical" evidence="1">
    <location>
        <begin position="12"/>
        <end position="36"/>
    </location>
</feature>
<keyword evidence="1" id="KW-0472">Membrane</keyword>
<evidence type="ECO:0000313" key="2">
    <source>
        <dbReference type="EMBL" id="KRK88002.1"/>
    </source>
</evidence>
<comment type="caution">
    <text evidence="2">The sequence shown here is derived from an EMBL/GenBank/DDBJ whole genome shotgun (WGS) entry which is preliminary data.</text>
</comment>
<keyword evidence="3" id="KW-1185">Reference proteome</keyword>
<evidence type="ECO:0000256" key="1">
    <source>
        <dbReference type="SAM" id="Phobius"/>
    </source>
</evidence>
<keyword evidence="1" id="KW-0812">Transmembrane</keyword>
<protein>
    <submittedName>
        <fullName evidence="2">Uncharacterized protein</fullName>
    </submittedName>
</protein>
<dbReference type="Proteomes" id="UP000051581">
    <property type="component" value="Unassembled WGS sequence"/>
</dbReference>
<feature type="transmembrane region" description="Helical" evidence="1">
    <location>
        <begin position="42"/>
        <end position="70"/>
    </location>
</feature>
<dbReference type="EMBL" id="AZEA01000013">
    <property type="protein sequence ID" value="KRK88002.1"/>
    <property type="molecule type" value="Genomic_DNA"/>
</dbReference>
<keyword evidence="1" id="KW-1133">Transmembrane helix</keyword>
<name>A0A0R1L708_9LACO</name>
<organism evidence="2 3">
    <name type="scientific">Lentilactobacillus sunkii DSM 19904</name>
    <dbReference type="NCBI Taxonomy" id="1423808"/>
    <lineage>
        <taxon>Bacteria</taxon>
        <taxon>Bacillati</taxon>
        <taxon>Bacillota</taxon>
        <taxon>Bacilli</taxon>
        <taxon>Lactobacillales</taxon>
        <taxon>Lactobacillaceae</taxon>
        <taxon>Lentilactobacillus</taxon>
    </lineage>
</organism>
<gene>
    <name evidence="2" type="ORF">FD17_GL000650</name>
</gene>
<proteinExistence type="predicted"/>
<sequence>MNRNNKDTWLESILNGIAVGALVVGLPVVTMTSTIFTGNVALLAVFLSYTGIYSVGAVLFALTIFGLIFVPAAVLGAGLNIIGSAVALLLLGVTTLFFAGSLIFPIIGGIIGGVIALGLGLFPSSAVQADTAIKSPTDNTNPKLIKYSQTLDDGTTVDLSKKIDIEKGRTYTIQTRADNLHTAALQKPFPTQLEVGLSSSATTMSDVGSEKVSDLKADSKIAGVTINNISFKAQADTTIYLDAVAPSPLLRDDPNDPDLGANLNLWSVDIHVSSVPTNN</sequence>
<dbReference type="AlphaFoldDB" id="A0A0R1L708"/>
<dbReference type="PATRIC" id="fig|1423808.3.peg.654"/>
<feature type="transmembrane region" description="Helical" evidence="1">
    <location>
        <begin position="77"/>
        <end position="97"/>
    </location>
</feature>